<organism evidence="9 10">
    <name type="scientific">Paractinoplanes ovalisporus</name>
    <dbReference type="NCBI Taxonomy" id="2810368"/>
    <lineage>
        <taxon>Bacteria</taxon>
        <taxon>Bacillati</taxon>
        <taxon>Actinomycetota</taxon>
        <taxon>Actinomycetes</taxon>
        <taxon>Micromonosporales</taxon>
        <taxon>Micromonosporaceae</taxon>
        <taxon>Paractinoplanes</taxon>
    </lineage>
</organism>
<feature type="compositionally biased region" description="Gly residues" evidence="5">
    <location>
        <begin position="286"/>
        <end position="299"/>
    </location>
</feature>
<dbReference type="InterPro" id="IPR019931">
    <property type="entry name" value="LPXTG_anchor"/>
</dbReference>
<dbReference type="Gene3D" id="2.60.40.10">
    <property type="entry name" value="Immunoglobulins"/>
    <property type="match status" value="1"/>
</dbReference>
<keyword evidence="2" id="KW-0964">Secreted</keyword>
<evidence type="ECO:0000313" key="10">
    <source>
        <dbReference type="Proteomes" id="UP000632138"/>
    </source>
</evidence>
<feature type="signal peptide" evidence="7">
    <location>
        <begin position="1"/>
        <end position="21"/>
    </location>
</feature>
<name>A0ABS2A509_9ACTN</name>
<feature type="chain" id="PRO_5047486440" description="Gram-positive cocci surface proteins LPxTG domain-containing protein" evidence="7">
    <location>
        <begin position="22"/>
        <end position="331"/>
    </location>
</feature>
<gene>
    <name evidence="9" type="ORF">JIG36_05030</name>
</gene>
<evidence type="ECO:0000256" key="5">
    <source>
        <dbReference type="SAM" id="MobiDB-lite"/>
    </source>
</evidence>
<evidence type="ECO:0000256" key="6">
    <source>
        <dbReference type="SAM" id="Phobius"/>
    </source>
</evidence>
<dbReference type="Pfam" id="PF01345">
    <property type="entry name" value="DUF11"/>
    <property type="match status" value="1"/>
</dbReference>
<evidence type="ECO:0000256" key="7">
    <source>
        <dbReference type="SAM" id="SignalP"/>
    </source>
</evidence>
<comment type="caution">
    <text evidence="9">The sequence shown here is derived from an EMBL/GenBank/DDBJ whole genome shotgun (WGS) entry which is preliminary data.</text>
</comment>
<evidence type="ECO:0000256" key="2">
    <source>
        <dbReference type="ARBA" id="ARBA00022525"/>
    </source>
</evidence>
<accession>A0ABS2A509</accession>
<feature type="region of interest" description="Disordered" evidence="5">
    <location>
        <begin position="265"/>
        <end position="300"/>
    </location>
</feature>
<dbReference type="RefSeq" id="WP_203374771.1">
    <property type="nucleotide sequence ID" value="NZ_JAENHP010000001.1"/>
</dbReference>
<evidence type="ECO:0000313" key="9">
    <source>
        <dbReference type="EMBL" id="MBM2614921.1"/>
    </source>
</evidence>
<dbReference type="PROSITE" id="PS50847">
    <property type="entry name" value="GRAM_POS_ANCHORING"/>
    <property type="match status" value="1"/>
</dbReference>
<dbReference type="InterPro" id="IPR047589">
    <property type="entry name" value="DUF11_rpt"/>
</dbReference>
<keyword evidence="6" id="KW-0472">Membrane</keyword>
<protein>
    <recommendedName>
        <fullName evidence="8">Gram-positive cocci surface proteins LPxTG domain-containing protein</fullName>
    </recommendedName>
</protein>
<dbReference type="InterPro" id="IPR001434">
    <property type="entry name" value="OmcB-like_DUF11"/>
</dbReference>
<keyword evidence="6" id="KW-0812">Transmembrane</keyword>
<feature type="transmembrane region" description="Helical" evidence="6">
    <location>
        <begin position="308"/>
        <end position="326"/>
    </location>
</feature>
<evidence type="ECO:0000256" key="4">
    <source>
        <dbReference type="ARBA" id="ARBA00023088"/>
    </source>
</evidence>
<evidence type="ECO:0000259" key="8">
    <source>
        <dbReference type="PROSITE" id="PS50847"/>
    </source>
</evidence>
<keyword evidence="3 7" id="KW-0732">Signal</keyword>
<dbReference type="NCBIfam" id="TIGR01451">
    <property type="entry name" value="B_ant_repeat"/>
    <property type="match status" value="1"/>
</dbReference>
<dbReference type="InterPro" id="IPR013783">
    <property type="entry name" value="Ig-like_fold"/>
</dbReference>
<dbReference type="EMBL" id="JAENHP010000001">
    <property type="protein sequence ID" value="MBM2614921.1"/>
    <property type="molecule type" value="Genomic_DNA"/>
</dbReference>
<evidence type="ECO:0000256" key="3">
    <source>
        <dbReference type="ARBA" id="ARBA00022729"/>
    </source>
</evidence>
<sequence>MGVRRYAVVMALLLAGGAGLAAAPEALVLTGPERVLIGHSAVFTLQASAGTAEVVLTLPDGVTYESAEPGAVKTGAGGRNSGPCTVEGPVVTCTVDHPEDELPSWTATVRFADDLTPGRPLTLTATAGELTRTVETIPVRGADLAVSAEAPTAVITPGEPLTYTVVVRNLGPDPVAGFTLWEWFDGGWYRGVTVDHEDAQCESDPGQFNCRITRELPAGAEIRLDHVMPTVADDKTYGRSGIVELEVNDDPAPLDPSNDKVTFPVKFAPKPTPSPTPTTTTPAPGDGEGGGGGGDGGLPITGPATGPLVLTGVAFVLLGVAALGFTRRRRA</sequence>
<dbReference type="Proteomes" id="UP000632138">
    <property type="component" value="Unassembled WGS sequence"/>
</dbReference>
<proteinExistence type="predicted"/>
<evidence type="ECO:0000256" key="1">
    <source>
        <dbReference type="ARBA" id="ARBA00022512"/>
    </source>
</evidence>
<keyword evidence="10" id="KW-1185">Reference proteome</keyword>
<keyword evidence="6" id="KW-1133">Transmembrane helix</keyword>
<keyword evidence="1" id="KW-0134">Cell wall</keyword>
<keyword evidence="4" id="KW-0572">Peptidoglycan-anchor</keyword>
<feature type="domain" description="Gram-positive cocci surface proteins LPxTG" evidence="8">
    <location>
        <begin position="298"/>
        <end position="331"/>
    </location>
</feature>
<reference evidence="9 10" key="1">
    <citation type="submission" date="2021-01" db="EMBL/GenBank/DDBJ databases">
        <title>Actinoplanes sp. nov. LDG1-06 isolated from lichen.</title>
        <authorList>
            <person name="Saeng-In P."/>
            <person name="Phongsopitanun W."/>
            <person name="Kanchanasin P."/>
            <person name="Yuki M."/>
            <person name="Kudo T."/>
            <person name="Ohkuma M."/>
            <person name="Tanasupawat S."/>
        </authorList>
    </citation>
    <scope>NUCLEOTIDE SEQUENCE [LARGE SCALE GENOMIC DNA]</scope>
    <source>
        <strain evidence="9 10">LDG1-06</strain>
    </source>
</reference>